<dbReference type="PANTHER" id="PTHR47360:SF1">
    <property type="entry name" value="ENDOPEPTIDASE NLPC-RELATED"/>
    <property type="match status" value="1"/>
</dbReference>
<dbReference type="Proteomes" id="UP000035579">
    <property type="component" value="Chromosome"/>
</dbReference>
<evidence type="ECO:0000256" key="2">
    <source>
        <dbReference type="ARBA" id="ARBA00022670"/>
    </source>
</evidence>
<proteinExistence type="inferred from homology"/>
<dbReference type="InterPro" id="IPR038765">
    <property type="entry name" value="Papain-like_cys_pep_sf"/>
</dbReference>
<keyword evidence="8" id="KW-0449">Lipoprotein</keyword>
<dbReference type="GO" id="GO:0006508">
    <property type="term" value="P:proteolysis"/>
    <property type="evidence" value="ECO:0007669"/>
    <property type="project" value="UniProtKB-KW"/>
</dbReference>
<reference evidence="9 11" key="2">
    <citation type="submission" date="2018-08" db="EMBL/GenBank/DDBJ databases">
        <title>Genomic Encyclopedia of Archaeal and Bacterial Type Strains, Phase II (KMG-II): from individual species to whole genera.</title>
        <authorList>
            <person name="Goeker M."/>
        </authorList>
    </citation>
    <scope>NUCLEOTIDE SEQUENCE [LARGE SCALE GENOMIC DNA]</scope>
    <source>
        <strain evidence="9 11">DSM 2261</strain>
    </source>
</reference>
<accession>A0AAC8TGB0</accession>
<keyword evidence="11" id="KW-1185">Reference proteome</keyword>
<comment type="similarity">
    <text evidence="1">Belongs to the peptidase C40 family.</text>
</comment>
<dbReference type="Proteomes" id="UP000256345">
    <property type="component" value="Unassembled WGS sequence"/>
</dbReference>
<dbReference type="InterPro" id="IPR000064">
    <property type="entry name" value="NLP_P60_dom"/>
</dbReference>
<reference evidence="8 10" key="1">
    <citation type="submission" date="2015-05" db="EMBL/GenBank/DDBJ databases">
        <title>Genome assembly of Archangium gephyra DSM 2261.</title>
        <authorList>
            <person name="Sharma G."/>
            <person name="Subramanian S."/>
        </authorList>
    </citation>
    <scope>NUCLEOTIDE SEQUENCE [LARGE SCALE GENOMIC DNA]</scope>
    <source>
        <strain evidence="8 10">DSM 2261</strain>
    </source>
</reference>
<dbReference type="Pfam" id="PF00877">
    <property type="entry name" value="NLPC_P60"/>
    <property type="match status" value="1"/>
</dbReference>
<gene>
    <name evidence="8" type="ORF">AA314_06291</name>
    <name evidence="9" type="ORF">ATI61_101255</name>
</gene>
<organism evidence="8 10">
    <name type="scientific">Archangium gephyra</name>
    <dbReference type="NCBI Taxonomy" id="48"/>
    <lineage>
        <taxon>Bacteria</taxon>
        <taxon>Pseudomonadati</taxon>
        <taxon>Myxococcota</taxon>
        <taxon>Myxococcia</taxon>
        <taxon>Myxococcales</taxon>
        <taxon>Cystobacterineae</taxon>
        <taxon>Archangiaceae</taxon>
        <taxon>Archangium</taxon>
    </lineage>
</organism>
<dbReference type="AlphaFoldDB" id="A0AAC8TGB0"/>
<dbReference type="KEGG" id="age:AA314_06291"/>
<dbReference type="RefSeq" id="WP_053066834.1">
    <property type="nucleotide sequence ID" value="NZ_CP011509.1"/>
</dbReference>
<sequence length="174" mass="19358">MLPSFPMRSFLLLATCAALSTGCGQGLEEQSPAPTAENVPYVWDEFGELNSELTGTRAEVVDFARTWIGTPYVRGGCNREGIDCSCFTKRVFGHFDKFLPDDPELQWNYGTRVDKADLRKGDLVFFKEGGANYITHVGIYAGNGDILHASTYWGKVVEKPMQYVDGYFGARSLF</sequence>
<keyword evidence="4" id="KW-0378">Hydrolase</keyword>
<dbReference type="InterPro" id="IPR052062">
    <property type="entry name" value="Murein_DD/LD_carboxypeptidase"/>
</dbReference>
<keyword evidence="3 6" id="KW-0732">Signal</keyword>
<evidence type="ECO:0000256" key="6">
    <source>
        <dbReference type="SAM" id="SignalP"/>
    </source>
</evidence>
<feature type="signal peptide" evidence="6">
    <location>
        <begin position="1"/>
        <end position="20"/>
    </location>
</feature>
<dbReference type="PANTHER" id="PTHR47360">
    <property type="entry name" value="MUREIN DD-ENDOPEPTIDASE MEPS/MUREIN LD-CARBOXYPEPTIDASE"/>
    <property type="match status" value="1"/>
</dbReference>
<dbReference type="GO" id="GO:0008234">
    <property type="term" value="F:cysteine-type peptidase activity"/>
    <property type="evidence" value="ECO:0007669"/>
    <property type="project" value="UniProtKB-KW"/>
</dbReference>
<dbReference type="Gene3D" id="3.90.1720.10">
    <property type="entry name" value="endopeptidase domain like (from Nostoc punctiforme)"/>
    <property type="match status" value="1"/>
</dbReference>
<feature type="domain" description="NlpC/P60" evidence="7">
    <location>
        <begin position="54"/>
        <end position="174"/>
    </location>
</feature>
<evidence type="ECO:0000256" key="5">
    <source>
        <dbReference type="ARBA" id="ARBA00022807"/>
    </source>
</evidence>
<protein>
    <submittedName>
        <fullName evidence="8 9">lipoprotein NlpC</fullName>
    </submittedName>
</protein>
<name>A0AAC8TGB0_9BACT</name>
<evidence type="ECO:0000256" key="1">
    <source>
        <dbReference type="ARBA" id="ARBA00007074"/>
    </source>
</evidence>
<dbReference type="SUPFAM" id="SSF54001">
    <property type="entry name" value="Cysteine proteinases"/>
    <property type="match status" value="1"/>
</dbReference>
<evidence type="ECO:0000259" key="7">
    <source>
        <dbReference type="PROSITE" id="PS51935"/>
    </source>
</evidence>
<keyword evidence="2" id="KW-0645">Protease</keyword>
<evidence type="ECO:0000313" key="11">
    <source>
        <dbReference type="Proteomes" id="UP000256345"/>
    </source>
</evidence>
<dbReference type="PROSITE" id="PS51935">
    <property type="entry name" value="NLPC_P60"/>
    <property type="match status" value="1"/>
</dbReference>
<evidence type="ECO:0000313" key="9">
    <source>
        <dbReference type="EMBL" id="REG37275.1"/>
    </source>
</evidence>
<evidence type="ECO:0000256" key="4">
    <source>
        <dbReference type="ARBA" id="ARBA00022801"/>
    </source>
</evidence>
<evidence type="ECO:0000313" key="10">
    <source>
        <dbReference type="Proteomes" id="UP000035579"/>
    </source>
</evidence>
<dbReference type="EMBL" id="CP011509">
    <property type="protein sequence ID" value="AKJ04665.1"/>
    <property type="molecule type" value="Genomic_DNA"/>
</dbReference>
<feature type="chain" id="PRO_5042079061" evidence="6">
    <location>
        <begin position="21"/>
        <end position="174"/>
    </location>
</feature>
<dbReference type="EMBL" id="QUMU01000001">
    <property type="protein sequence ID" value="REG37275.1"/>
    <property type="molecule type" value="Genomic_DNA"/>
</dbReference>
<evidence type="ECO:0000313" key="8">
    <source>
        <dbReference type="EMBL" id="AKJ04665.1"/>
    </source>
</evidence>
<keyword evidence="5" id="KW-0788">Thiol protease</keyword>
<evidence type="ECO:0000256" key="3">
    <source>
        <dbReference type="ARBA" id="ARBA00022729"/>
    </source>
</evidence>